<dbReference type="InterPro" id="IPR012349">
    <property type="entry name" value="Split_barrel_FMN-bd"/>
</dbReference>
<sequence length="151" mass="16855">MGNRIETSLNEDLLATLQEEHYVTIATVDAESGAPKVNAISWIYAKDSKTVRFAVDQKSKILNNIKSEPLVTITVIADGSTYSLTGKAFIGEDVMNNVPLKLRMVEVKIEEVKDVMFYGARLINEPKFEKTYDEEAALKLDNQVMKALKNA</sequence>
<gene>
    <name evidence="2" type="ORF">C6Y45_05335</name>
</gene>
<evidence type="ECO:0000313" key="2">
    <source>
        <dbReference type="EMBL" id="PTL39741.1"/>
    </source>
</evidence>
<organism evidence="2 3">
    <name type="scientific">Alkalicoccus saliphilus</name>
    <dbReference type="NCBI Taxonomy" id="200989"/>
    <lineage>
        <taxon>Bacteria</taxon>
        <taxon>Bacillati</taxon>
        <taxon>Bacillota</taxon>
        <taxon>Bacilli</taxon>
        <taxon>Bacillales</taxon>
        <taxon>Bacillaceae</taxon>
        <taxon>Alkalicoccus</taxon>
    </lineage>
</organism>
<dbReference type="RefSeq" id="WP_107583997.1">
    <property type="nucleotide sequence ID" value="NZ_PZJJ01000005.1"/>
</dbReference>
<dbReference type="InterPro" id="IPR011576">
    <property type="entry name" value="Pyridox_Oxase_N"/>
</dbReference>
<protein>
    <recommendedName>
        <fullName evidence="1">Pyridoxamine 5'-phosphate oxidase N-terminal domain-containing protein</fullName>
    </recommendedName>
</protein>
<dbReference type="OrthoDB" id="2381603at2"/>
<keyword evidence="3" id="KW-1185">Reference proteome</keyword>
<name>A0A2T4U8L4_9BACI</name>
<reference evidence="2 3" key="1">
    <citation type="submission" date="2018-03" db="EMBL/GenBank/DDBJ databases">
        <title>Alkalicoccus saliphilus sp. nov., isolated from a mineral pool.</title>
        <authorList>
            <person name="Zhao B."/>
        </authorList>
    </citation>
    <scope>NUCLEOTIDE SEQUENCE [LARGE SCALE GENOMIC DNA]</scope>
    <source>
        <strain evidence="2 3">6AG</strain>
    </source>
</reference>
<evidence type="ECO:0000313" key="3">
    <source>
        <dbReference type="Proteomes" id="UP000240509"/>
    </source>
</evidence>
<dbReference type="SUPFAM" id="SSF50475">
    <property type="entry name" value="FMN-binding split barrel"/>
    <property type="match status" value="1"/>
</dbReference>
<dbReference type="Pfam" id="PF01243">
    <property type="entry name" value="PNPOx_N"/>
    <property type="match status" value="1"/>
</dbReference>
<dbReference type="EMBL" id="PZJJ01000005">
    <property type="protein sequence ID" value="PTL39741.1"/>
    <property type="molecule type" value="Genomic_DNA"/>
</dbReference>
<accession>A0A2T4U8L4</accession>
<feature type="domain" description="Pyridoxamine 5'-phosphate oxidase N-terminal" evidence="1">
    <location>
        <begin position="11"/>
        <end position="90"/>
    </location>
</feature>
<dbReference type="AlphaFoldDB" id="A0A2T4U8L4"/>
<dbReference type="Proteomes" id="UP000240509">
    <property type="component" value="Unassembled WGS sequence"/>
</dbReference>
<proteinExistence type="predicted"/>
<evidence type="ECO:0000259" key="1">
    <source>
        <dbReference type="Pfam" id="PF01243"/>
    </source>
</evidence>
<dbReference type="NCBIfam" id="NF005232">
    <property type="entry name" value="PRK06733.1"/>
    <property type="match status" value="1"/>
</dbReference>
<comment type="caution">
    <text evidence="2">The sequence shown here is derived from an EMBL/GenBank/DDBJ whole genome shotgun (WGS) entry which is preliminary data.</text>
</comment>
<dbReference type="Gene3D" id="2.30.110.10">
    <property type="entry name" value="Electron Transport, Fmn-binding Protein, Chain A"/>
    <property type="match status" value="1"/>
</dbReference>